<proteinExistence type="predicted"/>
<dbReference type="EMBL" id="VTEG01000007">
    <property type="protein sequence ID" value="TYR99049.1"/>
    <property type="molecule type" value="Genomic_DNA"/>
</dbReference>
<comment type="caution">
    <text evidence="1">The sequence shown here is derived from an EMBL/GenBank/DDBJ whole genome shotgun (WGS) entry which is preliminary data.</text>
</comment>
<gene>
    <name evidence="1" type="ORF">FZC84_11775</name>
</gene>
<dbReference type="Proteomes" id="UP000325182">
    <property type="component" value="Unassembled WGS sequence"/>
</dbReference>
<evidence type="ECO:0000313" key="1">
    <source>
        <dbReference type="EMBL" id="TYR99049.1"/>
    </source>
</evidence>
<reference evidence="1 2" key="1">
    <citation type="submission" date="2019-08" db="EMBL/GenBank/DDBJ databases">
        <title>Bacillus genomes from the desert of Cuatro Cienegas, Coahuila.</title>
        <authorList>
            <person name="Olmedo-Alvarez G."/>
        </authorList>
    </citation>
    <scope>NUCLEOTIDE SEQUENCE [LARGE SCALE GENOMIC DNA]</scope>
    <source>
        <strain evidence="1 2">CH128b_4D</strain>
    </source>
</reference>
<organism evidence="1 2">
    <name type="scientific">Rossellomorea vietnamensis</name>
    <dbReference type="NCBI Taxonomy" id="218284"/>
    <lineage>
        <taxon>Bacteria</taxon>
        <taxon>Bacillati</taxon>
        <taxon>Bacillota</taxon>
        <taxon>Bacilli</taxon>
        <taxon>Bacillales</taxon>
        <taxon>Bacillaceae</taxon>
        <taxon>Rossellomorea</taxon>
    </lineage>
</organism>
<dbReference type="AlphaFoldDB" id="A0A5D4MAR7"/>
<name>A0A5D4MAR7_9BACI</name>
<protein>
    <submittedName>
        <fullName evidence="1">Uncharacterized protein</fullName>
    </submittedName>
</protein>
<accession>A0A5D4MAR7</accession>
<evidence type="ECO:0000313" key="2">
    <source>
        <dbReference type="Proteomes" id="UP000325182"/>
    </source>
</evidence>
<sequence>MADRTVKVVDRAAEVADRTVKVVDRVAKLVDRTAKPVDSPWLLHFKPHVSCTQAKTPGPAGGN</sequence>